<protein>
    <submittedName>
        <fullName evidence="1">Uncharacterized protein</fullName>
    </submittedName>
</protein>
<dbReference type="AlphaFoldDB" id="X0X3Y4"/>
<gene>
    <name evidence="1" type="ORF">S01H1_70009</name>
</gene>
<comment type="caution">
    <text evidence="1">The sequence shown here is derived from an EMBL/GenBank/DDBJ whole genome shotgun (WGS) entry which is preliminary data.</text>
</comment>
<reference evidence="1" key="1">
    <citation type="journal article" date="2014" name="Front. Microbiol.">
        <title>High frequency of phylogenetically diverse reductive dehalogenase-homologous genes in deep subseafloor sedimentary metagenomes.</title>
        <authorList>
            <person name="Kawai M."/>
            <person name="Futagami T."/>
            <person name="Toyoda A."/>
            <person name="Takaki Y."/>
            <person name="Nishi S."/>
            <person name="Hori S."/>
            <person name="Arai W."/>
            <person name="Tsubouchi T."/>
            <person name="Morono Y."/>
            <person name="Uchiyama I."/>
            <person name="Ito T."/>
            <person name="Fujiyama A."/>
            <person name="Inagaki F."/>
            <person name="Takami H."/>
        </authorList>
    </citation>
    <scope>NUCLEOTIDE SEQUENCE</scope>
    <source>
        <strain evidence="1">Expedition CK06-06</strain>
    </source>
</reference>
<organism evidence="1">
    <name type="scientific">marine sediment metagenome</name>
    <dbReference type="NCBI Taxonomy" id="412755"/>
    <lineage>
        <taxon>unclassified sequences</taxon>
        <taxon>metagenomes</taxon>
        <taxon>ecological metagenomes</taxon>
    </lineage>
</organism>
<dbReference type="EMBL" id="BARS01046513">
    <property type="protein sequence ID" value="GAG30122.1"/>
    <property type="molecule type" value="Genomic_DNA"/>
</dbReference>
<accession>X0X3Y4</accession>
<dbReference type="Pfam" id="PF13287">
    <property type="entry name" value="Fn3_assoc"/>
    <property type="match status" value="1"/>
</dbReference>
<evidence type="ECO:0000313" key="1">
    <source>
        <dbReference type="EMBL" id="GAG30122.1"/>
    </source>
</evidence>
<feature type="non-terminal residue" evidence="1">
    <location>
        <position position="1"/>
    </location>
</feature>
<dbReference type="InterPro" id="IPR026876">
    <property type="entry name" value="Fn3_assoc_repeat"/>
</dbReference>
<feature type="non-terminal residue" evidence="1">
    <location>
        <position position="246"/>
    </location>
</feature>
<sequence>FAGRADLADGNWYAMRNRATNEPFRFYSWDAERTLRATDEDQSEVTGTNSPAFLYGKLRENAEFRRSFGDRVQRHFAAGGPLTAEATAGRWTQLAAVLGDAVVVESARWGDYRRDVHPFDGGPYELYTLDDHWITESQRLAGEYFAQRSDVVVNQFLAAGLFPPLEAPTLSQHGGLIEPESSLILTAPQGAVYYTTGGSDPWRFGEGVDPGASLYAGPVPLAGNAIIKARALDDGQWSAMTETTFF</sequence>
<proteinExistence type="predicted"/>
<name>X0X3Y4_9ZZZZ</name>